<evidence type="ECO:0000313" key="2">
    <source>
        <dbReference type="Proteomes" id="UP000790709"/>
    </source>
</evidence>
<keyword evidence="2" id="KW-1185">Reference proteome</keyword>
<accession>A0ACB8BYP3</accession>
<sequence length="457" mass="49605">MGKQLPTSIELREDNAKQAFLVLKLSKLGIFFFALLLITGSQLVPHFRKIRAKSPSSNSPFAELATHCAGAQAITHSEFLERQKNLARILHERKAAAYIAEPGANALFFGNISSAAWHLSERPLLLMISPVQQGNDISAKVTILTPVFEETRARLLSVPGVDVSYAAWPEDKNPYAVALHALPNFQGETIYVDGMIRNFIVDGLQNAGSGVKVASAPAEIKQLRERKSTAEIELLKCANEVTLLAVRAVQERMYIGIRESQVRKMMEDALSAAGLTNTFALVLFGENAALPHGAGTDRTLGVSDFALIDTGGALLGYESDVTRTFMLRDSVIPHEHFTYWTNVHTAQTIAQATANAGVVTSHVDAQARVLLELQGLGRYFTHRLGHGIGLEGHESPYLVGGSSDIIQIGHTFSNEPGVYIEGVVGVRLEDCFYIAEDGRAVYLTEGVGGQARGPLYP</sequence>
<comment type="caution">
    <text evidence="1">The sequence shown here is derived from an EMBL/GenBank/DDBJ whole genome shotgun (WGS) entry which is preliminary data.</text>
</comment>
<gene>
    <name evidence="1" type="ORF">BV22DRAFT_1029178</name>
</gene>
<dbReference type="EMBL" id="MU266338">
    <property type="protein sequence ID" value="KAH7929783.1"/>
    <property type="molecule type" value="Genomic_DNA"/>
</dbReference>
<protein>
    <submittedName>
        <fullName evidence="1">Creatinase/aminopeptidase</fullName>
    </submittedName>
</protein>
<reference evidence="1" key="1">
    <citation type="journal article" date="2021" name="New Phytol.">
        <title>Evolutionary innovations through gain and loss of genes in the ectomycorrhizal Boletales.</title>
        <authorList>
            <person name="Wu G."/>
            <person name="Miyauchi S."/>
            <person name="Morin E."/>
            <person name="Kuo A."/>
            <person name="Drula E."/>
            <person name="Varga T."/>
            <person name="Kohler A."/>
            <person name="Feng B."/>
            <person name="Cao Y."/>
            <person name="Lipzen A."/>
            <person name="Daum C."/>
            <person name="Hundley H."/>
            <person name="Pangilinan J."/>
            <person name="Johnson J."/>
            <person name="Barry K."/>
            <person name="LaButti K."/>
            <person name="Ng V."/>
            <person name="Ahrendt S."/>
            <person name="Min B."/>
            <person name="Choi I.G."/>
            <person name="Park H."/>
            <person name="Plett J.M."/>
            <person name="Magnuson J."/>
            <person name="Spatafora J.W."/>
            <person name="Nagy L.G."/>
            <person name="Henrissat B."/>
            <person name="Grigoriev I.V."/>
            <person name="Yang Z.L."/>
            <person name="Xu J."/>
            <person name="Martin F.M."/>
        </authorList>
    </citation>
    <scope>NUCLEOTIDE SEQUENCE</scope>
    <source>
        <strain evidence="1">KUC20120723A-06</strain>
    </source>
</reference>
<evidence type="ECO:0000313" key="1">
    <source>
        <dbReference type="EMBL" id="KAH7929783.1"/>
    </source>
</evidence>
<name>A0ACB8BYP3_9AGAM</name>
<organism evidence="1 2">
    <name type="scientific">Leucogyrophana mollusca</name>
    <dbReference type="NCBI Taxonomy" id="85980"/>
    <lineage>
        <taxon>Eukaryota</taxon>
        <taxon>Fungi</taxon>
        <taxon>Dikarya</taxon>
        <taxon>Basidiomycota</taxon>
        <taxon>Agaricomycotina</taxon>
        <taxon>Agaricomycetes</taxon>
        <taxon>Agaricomycetidae</taxon>
        <taxon>Boletales</taxon>
        <taxon>Boletales incertae sedis</taxon>
        <taxon>Leucogyrophana</taxon>
    </lineage>
</organism>
<dbReference type="Proteomes" id="UP000790709">
    <property type="component" value="Unassembled WGS sequence"/>
</dbReference>
<proteinExistence type="predicted"/>